<gene>
    <name evidence="1" type="ORF">NLI96_g12664</name>
</gene>
<reference evidence="1" key="1">
    <citation type="submission" date="2022-07" db="EMBL/GenBank/DDBJ databases">
        <title>Genome Sequence of Physisporinus lineatus.</title>
        <authorList>
            <person name="Buettner E."/>
        </authorList>
    </citation>
    <scope>NUCLEOTIDE SEQUENCE</scope>
    <source>
        <strain evidence="1">VT162</strain>
    </source>
</reference>
<name>A0AAD5UPJ6_9APHY</name>
<evidence type="ECO:0000313" key="2">
    <source>
        <dbReference type="Proteomes" id="UP001212997"/>
    </source>
</evidence>
<organism evidence="1 2">
    <name type="scientific">Meripilus lineatus</name>
    <dbReference type="NCBI Taxonomy" id="2056292"/>
    <lineage>
        <taxon>Eukaryota</taxon>
        <taxon>Fungi</taxon>
        <taxon>Dikarya</taxon>
        <taxon>Basidiomycota</taxon>
        <taxon>Agaricomycotina</taxon>
        <taxon>Agaricomycetes</taxon>
        <taxon>Polyporales</taxon>
        <taxon>Meripilaceae</taxon>
        <taxon>Meripilus</taxon>
    </lineage>
</organism>
<evidence type="ECO:0000313" key="1">
    <source>
        <dbReference type="EMBL" id="KAJ3474073.1"/>
    </source>
</evidence>
<dbReference type="Proteomes" id="UP001212997">
    <property type="component" value="Unassembled WGS sequence"/>
</dbReference>
<dbReference type="EMBL" id="JANAWD010001159">
    <property type="protein sequence ID" value="KAJ3474073.1"/>
    <property type="molecule type" value="Genomic_DNA"/>
</dbReference>
<proteinExistence type="predicted"/>
<dbReference type="AlphaFoldDB" id="A0AAD5UPJ6"/>
<comment type="caution">
    <text evidence="1">The sequence shown here is derived from an EMBL/GenBank/DDBJ whole genome shotgun (WGS) entry which is preliminary data.</text>
</comment>
<accession>A0AAD5UPJ6</accession>
<keyword evidence="2" id="KW-1185">Reference proteome</keyword>
<protein>
    <submittedName>
        <fullName evidence="1">Uncharacterized protein</fullName>
    </submittedName>
</protein>
<sequence>MDPKLPLELIDHIFTFLYFNRPTLSNCSLTRPRPRQWDIPNLPELLRFFHETPSIAKHIRILDIEGGCDQIFAYWAQFGPEVFVDVVDALPNLEEVVIDVASIREQVEDKDIDNVVGYPEPRVPGRHLRSLMIGQATIEGDNPCLTLYHLLHSISSVKFLKIAGLSSSADDTSVITIRNFAKKLYSSTNWHLDVEKLEWEYECDSGLFLVEMCRKSSPCKLRHLDFKYYDDPESDNRTAVAQEFLNDVGGGLESLSIALTGIQRSALDISPCTSLRSLNFTHDIFLRVEQSFPTCFRSTLDSLSTVPRIPLKLTIKLGYFYIYEISQYISSLSSLDWERFMRILNWHPCRMKK</sequence>